<evidence type="ECO:0000256" key="6">
    <source>
        <dbReference type="SAM" id="Phobius"/>
    </source>
</evidence>
<feature type="transmembrane region" description="Helical" evidence="6">
    <location>
        <begin position="209"/>
        <end position="226"/>
    </location>
</feature>
<evidence type="ECO:0000256" key="2">
    <source>
        <dbReference type="ARBA" id="ARBA00022692"/>
    </source>
</evidence>
<protein>
    <submittedName>
        <fullName evidence="8">Major facilitator superfamily domain-containing protein</fullName>
    </submittedName>
</protein>
<evidence type="ECO:0000256" key="4">
    <source>
        <dbReference type="ARBA" id="ARBA00023136"/>
    </source>
</evidence>
<gene>
    <name evidence="8" type="ORF">B0T14DRAFT_594835</name>
</gene>
<keyword evidence="2 6" id="KW-0812">Transmembrane</keyword>
<evidence type="ECO:0000313" key="9">
    <source>
        <dbReference type="Proteomes" id="UP001175000"/>
    </source>
</evidence>
<dbReference type="PANTHER" id="PTHR23502:SF12">
    <property type="entry name" value="MULTIDRUG TRANSPORTER, PUTATIVE (AFU_ORTHOLOGUE AFUA_1G06440)-RELATED"/>
    <property type="match status" value="1"/>
</dbReference>
<feature type="transmembrane region" description="Helical" evidence="6">
    <location>
        <begin position="183"/>
        <end position="203"/>
    </location>
</feature>
<dbReference type="Pfam" id="PF07690">
    <property type="entry name" value="MFS_1"/>
    <property type="match status" value="1"/>
</dbReference>
<keyword evidence="3 6" id="KW-1133">Transmembrane helix</keyword>
<dbReference type="GO" id="GO:0022857">
    <property type="term" value="F:transmembrane transporter activity"/>
    <property type="evidence" value="ECO:0007669"/>
    <property type="project" value="InterPro"/>
</dbReference>
<feature type="transmembrane region" description="Helical" evidence="6">
    <location>
        <begin position="275"/>
        <end position="300"/>
    </location>
</feature>
<feature type="region of interest" description="Disordered" evidence="5">
    <location>
        <begin position="1"/>
        <end position="51"/>
    </location>
</feature>
<feature type="transmembrane region" description="Helical" evidence="6">
    <location>
        <begin position="346"/>
        <end position="368"/>
    </location>
</feature>
<organism evidence="8 9">
    <name type="scientific">Immersiella caudata</name>
    <dbReference type="NCBI Taxonomy" id="314043"/>
    <lineage>
        <taxon>Eukaryota</taxon>
        <taxon>Fungi</taxon>
        <taxon>Dikarya</taxon>
        <taxon>Ascomycota</taxon>
        <taxon>Pezizomycotina</taxon>
        <taxon>Sordariomycetes</taxon>
        <taxon>Sordariomycetidae</taxon>
        <taxon>Sordariales</taxon>
        <taxon>Lasiosphaeriaceae</taxon>
        <taxon>Immersiella</taxon>
    </lineage>
</organism>
<dbReference type="AlphaFoldDB" id="A0AA39THM4"/>
<evidence type="ECO:0000313" key="8">
    <source>
        <dbReference type="EMBL" id="KAK0611572.1"/>
    </source>
</evidence>
<dbReference type="GO" id="GO:0005886">
    <property type="term" value="C:plasma membrane"/>
    <property type="evidence" value="ECO:0007669"/>
    <property type="project" value="TreeGrafter"/>
</dbReference>
<comment type="caution">
    <text evidence="8">The sequence shown here is derived from an EMBL/GenBank/DDBJ whole genome shotgun (WGS) entry which is preliminary data.</text>
</comment>
<dbReference type="EMBL" id="JAULSU010000007">
    <property type="protein sequence ID" value="KAK0611572.1"/>
    <property type="molecule type" value="Genomic_DNA"/>
</dbReference>
<name>A0AA39THM4_9PEZI</name>
<evidence type="ECO:0000259" key="7">
    <source>
        <dbReference type="PROSITE" id="PS50850"/>
    </source>
</evidence>
<keyword evidence="4 6" id="KW-0472">Membrane</keyword>
<feature type="transmembrane region" description="Helical" evidence="6">
    <location>
        <begin position="420"/>
        <end position="439"/>
    </location>
</feature>
<sequence>MTLAESEKDVEARLSSSSLSTSRQGSGVVTEERETTPSLTSDTCSDDSDPLAPLQHALTARIRTEAEQDAVRTELALKQTRTSVGSSASRPPDYEVVFEPDDPENPRNWPLLYRSWILFCVSFATWVVVLYSTAFTAATPGMVAEFNVSDSSVVTLGLTTYLLGLAAGSVIVAPLGELYGRRPVYLACVFIFVLLIIPCGLATSLAEIVIVRFFGSLFGSAMVSNSPGTVVDVSSQKYLALAMSLWSIAPLNGPVTGPLIGGFVYQYLGWRWDNWIPLILGGVAFIMLLTIKETYAPTILKRKAARKRKELDDEQWWCRYDNKTSTIDLLKLNLSRPFVLAATEPILWFFNIWISIIYGILYLCFIAYPVVFVQYRGWSAGFSGLAFLGIGVGTLFSIFLEPLWRRIINSHPTDPSTGTAIPEATAAVMSIGAILTPLGQLGFSWTCLPVSIHWVAPISFGIPFGMGNTLCFIYGTNYLAAAYGNHAASALSGNTVMRSIFGAALPLAGPAMYATLTPRWAGTLLGLLEVILIPIPIMFYYHGDKIRAKSRVIKQMREDAARNEGKAAKQAARLARRAQAAAVAREVVVDKGSEDIEAQAGSTGATNREETTVLKLEVRAEEKK</sequence>
<dbReference type="PANTHER" id="PTHR23502">
    <property type="entry name" value="MAJOR FACILITATOR SUPERFAMILY"/>
    <property type="match status" value="1"/>
</dbReference>
<feature type="domain" description="Major facilitator superfamily (MFS) profile" evidence="7">
    <location>
        <begin position="117"/>
        <end position="546"/>
    </location>
</feature>
<reference evidence="8" key="1">
    <citation type="submission" date="2023-06" db="EMBL/GenBank/DDBJ databases">
        <title>Genome-scale phylogeny and comparative genomics of the fungal order Sordariales.</title>
        <authorList>
            <consortium name="Lawrence Berkeley National Laboratory"/>
            <person name="Hensen N."/>
            <person name="Bonometti L."/>
            <person name="Westerberg I."/>
            <person name="Brannstrom I.O."/>
            <person name="Guillou S."/>
            <person name="Cros-Aarteil S."/>
            <person name="Calhoun S."/>
            <person name="Haridas S."/>
            <person name="Kuo A."/>
            <person name="Mondo S."/>
            <person name="Pangilinan J."/>
            <person name="Riley R."/>
            <person name="Labutti K."/>
            <person name="Andreopoulos B."/>
            <person name="Lipzen A."/>
            <person name="Chen C."/>
            <person name="Yanf M."/>
            <person name="Daum C."/>
            <person name="Ng V."/>
            <person name="Clum A."/>
            <person name="Steindorff A."/>
            <person name="Ohm R."/>
            <person name="Martin F."/>
            <person name="Silar P."/>
            <person name="Natvig D."/>
            <person name="Lalanne C."/>
            <person name="Gautier V."/>
            <person name="Ament-Velasquez S.L."/>
            <person name="Kruys A."/>
            <person name="Hutchinson M.I."/>
            <person name="Powell A.J."/>
            <person name="Barry K."/>
            <person name="Miller A.N."/>
            <person name="Grigoriev I.V."/>
            <person name="Debuchy R."/>
            <person name="Gladieux P."/>
            <person name="Thoren M.H."/>
            <person name="Johannesson H."/>
        </authorList>
    </citation>
    <scope>NUCLEOTIDE SEQUENCE</scope>
    <source>
        <strain evidence="8">CBS 606.72</strain>
    </source>
</reference>
<feature type="compositionally biased region" description="Basic and acidic residues" evidence="5">
    <location>
        <begin position="607"/>
        <end position="624"/>
    </location>
</feature>
<dbReference type="InterPro" id="IPR011701">
    <property type="entry name" value="MFS"/>
</dbReference>
<keyword evidence="9" id="KW-1185">Reference proteome</keyword>
<feature type="compositionally biased region" description="Low complexity" evidence="5">
    <location>
        <begin position="13"/>
        <end position="27"/>
    </location>
</feature>
<dbReference type="Proteomes" id="UP001175000">
    <property type="component" value="Unassembled WGS sequence"/>
</dbReference>
<feature type="transmembrane region" description="Helical" evidence="6">
    <location>
        <begin position="451"/>
        <end position="474"/>
    </location>
</feature>
<comment type="subcellular location">
    <subcellularLocation>
        <location evidence="1">Membrane</location>
        <topology evidence="1">Multi-pass membrane protein</topology>
    </subcellularLocation>
</comment>
<dbReference type="FunFam" id="1.20.1250.20:FF:000011">
    <property type="entry name" value="MFS multidrug transporter, putative"/>
    <property type="match status" value="1"/>
</dbReference>
<feature type="compositionally biased region" description="Basic and acidic residues" evidence="5">
    <location>
        <begin position="1"/>
        <end position="12"/>
    </location>
</feature>
<feature type="transmembrane region" description="Helical" evidence="6">
    <location>
        <begin position="158"/>
        <end position="176"/>
    </location>
</feature>
<feature type="transmembrane region" description="Helical" evidence="6">
    <location>
        <begin position="380"/>
        <end position="400"/>
    </location>
</feature>
<evidence type="ECO:0000256" key="5">
    <source>
        <dbReference type="SAM" id="MobiDB-lite"/>
    </source>
</evidence>
<feature type="transmembrane region" description="Helical" evidence="6">
    <location>
        <begin position="520"/>
        <end position="541"/>
    </location>
</feature>
<feature type="region of interest" description="Disordered" evidence="5">
    <location>
        <begin position="595"/>
        <end position="624"/>
    </location>
</feature>
<feature type="transmembrane region" description="Helical" evidence="6">
    <location>
        <begin position="495"/>
        <end position="514"/>
    </location>
</feature>
<proteinExistence type="predicted"/>
<accession>A0AA39THM4</accession>
<dbReference type="SUPFAM" id="SSF103473">
    <property type="entry name" value="MFS general substrate transporter"/>
    <property type="match status" value="1"/>
</dbReference>
<dbReference type="InterPro" id="IPR020846">
    <property type="entry name" value="MFS_dom"/>
</dbReference>
<dbReference type="CDD" id="cd17323">
    <property type="entry name" value="MFS_Tpo1_MDR_like"/>
    <property type="match status" value="1"/>
</dbReference>
<dbReference type="InterPro" id="IPR036259">
    <property type="entry name" value="MFS_trans_sf"/>
</dbReference>
<feature type="transmembrane region" description="Helical" evidence="6">
    <location>
        <begin position="116"/>
        <end position="138"/>
    </location>
</feature>
<feature type="transmembrane region" description="Helical" evidence="6">
    <location>
        <begin position="238"/>
        <end position="255"/>
    </location>
</feature>
<dbReference type="PROSITE" id="PS50850">
    <property type="entry name" value="MFS"/>
    <property type="match status" value="1"/>
</dbReference>
<dbReference type="Gene3D" id="1.20.1250.20">
    <property type="entry name" value="MFS general substrate transporter like domains"/>
    <property type="match status" value="1"/>
</dbReference>
<evidence type="ECO:0000256" key="1">
    <source>
        <dbReference type="ARBA" id="ARBA00004141"/>
    </source>
</evidence>
<evidence type="ECO:0000256" key="3">
    <source>
        <dbReference type="ARBA" id="ARBA00022989"/>
    </source>
</evidence>